<dbReference type="Proteomes" id="UP001597040">
    <property type="component" value="Unassembled WGS sequence"/>
</dbReference>
<dbReference type="InterPro" id="IPR004027">
    <property type="entry name" value="SEC_C_motif"/>
</dbReference>
<dbReference type="PANTHER" id="PTHR33747:SF1">
    <property type="entry name" value="ADENYLATE CYCLASE-ASSOCIATED CAP C-TERMINAL DOMAIN-CONTAINING PROTEIN"/>
    <property type="match status" value="1"/>
</dbReference>
<dbReference type="PANTHER" id="PTHR33747">
    <property type="entry name" value="UPF0225 PROTEIN SCO1677"/>
    <property type="match status" value="1"/>
</dbReference>
<dbReference type="RefSeq" id="WP_390363690.1">
    <property type="nucleotide sequence ID" value="NZ_JBHTKJ010000053.1"/>
</dbReference>
<name>A0ABW3LNP1_9BACI</name>
<dbReference type="Pfam" id="PF02810">
    <property type="entry name" value="SEC-C"/>
    <property type="match status" value="1"/>
</dbReference>
<dbReference type="SUPFAM" id="SSF103642">
    <property type="entry name" value="Sec-C motif"/>
    <property type="match status" value="1"/>
</dbReference>
<proteinExistence type="predicted"/>
<evidence type="ECO:0000313" key="2">
    <source>
        <dbReference type="Proteomes" id="UP001597040"/>
    </source>
</evidence>
<dbReference type="Gene3D" id="3.10.450.50">
    <property type="match status" value="1"/>
</dbReference>
<accession>A0ABW3LNP1</accession>
<keyword evidence="2" id="KW-1185">Reference proteome</keyword>
<reference evidence="2" key="1">
    <citation type="journal article" date="2019" name="Int. J. Syst. Evol. Microbiol.">
        <title>The Global Catalogue of Microorganisms (GCM) 10K type strain sequencing project: providing services to taxonomists for standard genome sequencing and annotation.</title>
        <authorList>
            <consortium name="The Broad Institute Genomics Platform"/>
            <consortium name="The Broad Institute Genome Sequencing Center for Infectious Disease"/>
            <person name="Wu L."/>
            <person name="Ma J."/>
        </authorList>
    </citation>
    <scope>NUCLEOTIDE SEQUENCE [LARGE SCALE GENOMIC DNA]</scope>
    <source>
        <strain evidence="2">CCUG 56754</strain>
    </source>
</reference>
<gene>
    <name evidence="1" type="ORF">ACFQ3N_16695</name>
</gene>
<dbReference type="InterPro" id="IPR011989">
    <property type="entry name" value="ARM-like"/>
</dbReference>
<organism evidence="1 2">
    <name type="scientific">Virgibacillus byunsanensis</name>
    <dbReference type="NCBI Taxonomy" id="570945"/>
    <lineage>
        <taxon>Bacteria</taxon>
        <taxon>Bacillati</taxon>
        <taxon>Bacillota</taxon>
        <taxon>Bacilli</taxon>
        <taxon>Bacillales</taxon>
        <taxon>Bacillaceae</taxon>
        <taxon>Virgibacillus</taxon>
    </lineage>
</organism>
<protein>
    <submittedName>
        <fullName evidence="1">SEC-C metal-binding domain-containing protein</fullName>
    </submittedName>
</protein>
<comment type="caution">
    <text evidence="1">The sequence shown here is derived from an EMBL/GenBank/DDBJ whole genome shotgun (WGS) entry which is preliminary data.</text>
</comment>
<dbReference type="EMBL" id="JBHTKJ010000053">
    <property type="protein sequence ID" value="MFD1040013.1"/>
    <property type="molecule type" value="Genomic_DNA"/>
</dbReference>
<sequence length="391" mass="44978">MQTTFIERVHPFLNYEEAVVQDFALGLLEESYLANEKTLPIVLEANKNRNLQFVDKIKFPMSENCFLELLHQIKTLNKTSRDYKTALTLVMNSPIPFLQQYKEHIIPCFNNKQRNLFHDLLNLASLSTSELFDELKNYADQIGTRYDNKSFQVAGKIIELLSSRNDWDRKMVVRVLEQEEQEDFVSIYGIFFVMLAGETRMQQMTPTLVKLLFNDLDQDVLVEEVIQSLVKIGGDEVVDSLMPYVNDEETGPFALDVVKQIKSPYAEEMLLQLVEEVAVEPVRTLIADALCMQLSTKAIPIIEKIIDGEYAGWYVDLPESLYCNCMINEIDHPKLQEWKNEITEMGWNDGDFELFQGIGEVTEPIRNEQKVGRNEPCPCGSGKKFKKCCGK</sequence>
<dbReference type="Gene3D" id="1.25.10.10">
    <property type="entry name" value="Leucine-rich Repeat Variant"/>
    <property type="match status" value="1"/>
</dbReference>
<evidence type="ECO:0000313" key="1">
    <source>
        <dbReference type="EMBL" id="MFD1040013.1"/>
    </source>
</evidence>